<evidence type="ECO:0000313" key="2">
    <source>
        <dbReference type="Proteomes" id="UP000192247"/>
    </source>
</evidence>
<proteinExistence type="predicted"/>
<dbReference type="EMBL" id="MNPL01012569">
    <property type="protein sequence ID" value="OQR72065.1"/>
    <property type="molecule type" value="Genomic_DNA"/>
</dbReference>
<protein>
    <submittedName>
        <fullName evidence="1">Reverse transcriptase-like</fullName>
    </submittedName>
</protein>
<evidence type="ECO:0000313" key="1">
    <source>
        <dbReference type="EMBL" id="OQR72065.1"/>
    </source>
</evidence>
<feature type="non-terminal residue" evidence="1">
    <location>
        <position position="55"/>
    </location>
</feature>
<sequence>MTYGSHVLYACEKAARTIARLSRIMPRAYGASGARRRLLATVADSMIAYAAPVWA</sequence>
<keyword evidence="1" id="KW-0548">Nucleotidyltransferase</keyword>
<accession>A0A1V9XET5</accession>
<keyword evidence="2" id="KW-1185">Reference proteome</keyword>
<comment type="caution">
    <text evidence="1">The sequence shown here is derived from an EMBL/GenBank/DDBJ whole genome shotgun (WGS) entry which is preliminary data.</text>
</comment>
<keyword evidence="1" id="KW-0808">Transferase</keyword>
<dbReference type="Proteomes" id="UP000192247">
    <property type="component" value="Unassembled WGS sequence"/>
</dbReference>
<name>A0A1V9XET5_9ACAR</name>
<keyword evidence="1" id="KW-0695">RNA-directed DNA polymerase</keyword>
<dbReference type="GO" id="GO:0003964">
    <property type="term" value="F:RNA-directed DNA polymerase activity"/>
    <property type="evidence" value="ECO:0007669"/>
    <property type="project" value="UniProtKB-KW"/>
</dbReference>
<gene>
    <name evidence="1" type="ORF">BIW11_10608</name>
</gene>
<dbReference type="InParanoid" id="A0A1V9XET5"/>
<reference evidence="1 2" key="1">
    <citation type="journal article" date="2017" name="Gigascience">
        <title>Draft genome of the honey bee ectoparasitic mite, Tropilaelaps mercedesae, is shaped by the parasitic life history.</title>
        <authorList>
            <person name="Dong X."/>
            <person name="Armstrong S.D."/>
            <person name="Xia D."/>
            <person name="Makepeace B.L."/>
            <person name="Darby A.C."/>
            <person name="Kadowaki T."/>
        </authorList>
    </citation>
    <scope>NUCLEOTIDE SEQUENCE [LARGE SCALE GENOMIC DNA]</scope>
    <source>
        <strain evidence="1">Wuxi-XJTLU</strain>
    </source>
</reference>
<dbReference type="AlphaFoldDB" id="A0A1V9XET5"/>
<dbReference type="OrthoDB" id="6434150at2759"/>
<organism evidence="1 2">
    <name type="scientific">Tropilaelaps mercedesae</name>
    <dbReference type="NCBI Taxonomy" id="418985"/>
    <lineage>
        <taxon>Eukaryota</taxon>
        <taxon>Metazoa</taxon>
        <taxon>Ecdysozoa</taxon>
        <taxon>Arthropoda</taxon>
        <taxon>Chelicerata</taxon>
        <taxon>Arachnida</taxon>
        <taxon>Acari</taxon>
        <taxon>Parasitiformes</taxon>
        <taxon>Mesostigmata</taxon>
        <taxon>Gamasina</taxon>
        <taxon>Dermanyssoidea</taxon>
        <taxon>Laelapidae</taxon>
        <taxon>Tropilaelaps</taxon>
    </lineage>
</organism>